<protein>
    <recommendedName>
        <fullName evidence="1">DinB-like domain-containing protein</fullName>
    </recommendedName>
</protein>
<evidence type="ECO:0000259" key="1">
    <source>
        <dbReference type="Pfam" id="PF12867"/>
    </source>
</evidence>
<dbReference type="Gene3D" id="1.20.120.450">
    <property type="entry name" value="dinb family like domain"/>
    <property type="match status" value="1"/>
</dbReference>
<evidence type="ECO:0000313" key="2">
    <source>
        <dbReference type="EMBL" id="SVB26297.1"/>
    </source>
</evidence>
<reference evidence="2" key="1">
    <citation type="submission" date="2018-05" db="EMBL/GenBank/DDBJ databases">
        <authorList>
            <person name="Lanie J.A."/>
            <person name="Ng W.-L."/>
            <person name="Kazmierczak K.M."/>
            <person name="Andrzejewski T.M."/>
            <person name="Davidsen T.M."/>
            <person name="Wayne K.J."/>
            <person name="Tettelin H."/>
            <person name="Glass J.I."/>
            <person name="Rusch D."/>
            <person name="Podicherti R."/>
            <person name="Tsui H.-C.T."/>
            <person name="Winkler M.E."/>
        </authorList>
    </citation>
    <scope>NUCLEOTIDE SEQUENCE</scope>
</reference>
<organism evidence="2">
    <name type="scientific">marine metagenome</name>
    <dbReference type="NCBI Taxonomy" id="408172"/>
    <lineage>
        <taxon>unclassified sequences</taxon>
        <taxon>metagenomes</taxon>
        <taxon>ecological metagenomes</taxon>
    </lineage>
</organism>
<proteinExistence type="predicted"/>
<sequence length="180" mass="20226">MHTARKALLILTLTISYTSNALAQSTPPNFLVEFEGQFNASADKLVALAKAMPEESYAWSPMKGVASVVRVYMHIARYNYFYPEIALGSRSPMGAEEYDNWEEGVADKEKAVAILAESMEHVRKVVDSMSSKDLGEKTRLYGRDVGQWAVLLQLITHMNEHLGQSIAYARMNRVVPPWSR</sequence>
<dbReference type="SUPFAM" id="SSF109854">
    <property type="entry name" value="DinB/YfiT-like putative metalloenzymes"/>
    <property type="match status" value="1"/>
</dbReference>
<dbReference type="Pfam" id="PF12867">
    <property type="entry name" value="DinB_2"/>
    <property type="match status" value="1"/>
</dbReference>
<dbReference type="InterPro" id="IPR034660">
    <property type="entry name" value="DinB/YfiT-like"/>
</dbReference>
<feature type="domain" description="DinB-like" evidence="1">
    <location>
        <begin position="37"/>
        <end position="164"/>
    </location>
</feature>
<dbReference type="AlphaFoldDB" id="A0A382CLX0"/>
<accession>A0A382CLX0</accession>
<name>A0A382CLX0_9ZZZZ</name>
<dbReference type="EMBL" id="UINC01034837">
    <property type="protein sequence ID" value="SVB26297.1"/>
    <property type="molecule type" value="Genomic_DNA"/>
</dbReference>
<dbReference type="InterPro" id="IPR024775">
    <property type="entry name" value="DinB-like"/>
</dbReference>
<gene>
    <name evidence="2" type="ORF">METZ01_LOCUS179151</name>
</gene>